<sequence>MTSISLGDLAQSFMLQRRSVALRQDLSRLTDELSSGKVSDVRQVLDGNHNYLTDLERSLEVLDGYSVANSEAAYYTGAMQKALERVQEFGGALGLDLLLASGGPIGVVAGNPSDNARTQLQGMISSLNGDIAGRSLFAGTATDDVPLPDADVLIAQVLAVVAGQTTPEDIMTAAETWFADPAGFDTLTYSGSATALAPFALSETERVTLDVRANDAALKETLLHTTVAALADDPSLGLSVTQQSELFGLTGIGLQSNQDQLTSLRANIGFTEERIEMISARNQAEETSLEFARNALLATDPFETATELESVQFHLQSLYSVTVRSSQLSLVNFL</sequence>
<keyword evidence="1" id="KW-0969">Cilium</keyword>
<gene>
    <name evidence="1" type="ORF">KX928_04265</name>
</gene>
<dbReference type="EMBL" id="JAHXDN010000001">
    <property type="protein sequence ID" value="MBW4706997.1"/>
    <property type="molecule type" value="Genomic_DNA"/>
</dbReference>
<dbReference type="AlphaFoldDB" id="A0A9X1FT68"/>
<keyword evidence="1" id="KW-0966">Cell projection</keyword>
<accession>A0A9X1FT68</accession>
<comment type="caution">
    <text evidence="1">The sequence shown here is derived from an EMBL/GenBank/DDBJ whole genome shotgun (WGS) entry which is preliminary data.</text>
</comment>
<name>A0A9X1FT68_9RHOB</name>
<organism evidence="1 2">
    <name type="scientific">Roseobacter insulae</name>
    <dbReference type="NCBI Taxonomy" id="2859783"/>
    <lineage>
        <taxon>Bacteria</taxon>
        <taxon>Pseudomonadati</taxon>
        <taxon>Pseudomonadota</taxon>
        <taxon>Alphaproteobacteria</taxon>
        <taxon>Rhodobacterales</taxon>
        <taxon>Roseobacteraceae</taxon>
        <taxon>Roseobacter</taxon>
    </lineage>
</organism>
<evidence type="ECO:0000313" key="2">
    <source>
        <dbReference type="Proteomes" id="UP001138661"/>
    </source>
</evidence>
<keyword evidence="1" id="KW-0282">Flagellum</keyword>
<protein>
    <submittedName>
        <fullName evidence="1">Flagellar hook protein</fullName>
    </submittedName>
</protein>
<reference evidence="1" key="1">
    <citation type="submission" date="2021-07" db="EMBL/GenBank/DDBJ databases">
        <title>Roseobacter insulae sp. nov., isolated from a tidal flat.</title>
        <authorList>
            <person name="Park S."/>
            <person name="Yoon J.-H."/>
        </authorList>
    </citation>
    <scope>NUCLEOTIDE SEQUENCE</scope>
    <source>
        <strain evidence="1">YSTF-M11</strain>
    </source>
</reference>
<dbReference type="RefSeq" id="WP_219499368.1">
    <property type="nucleotide sequence ID" value="NZ_JAHXDN010000001.1"/>
</dbReference>
<keyword evidence="2" id="KW-1185">Reference proteome</keyword>
<proteinExistence type="predicted"/>
<evidence type="ECO:0000313" key="1">
    <source>
        <dbReference type="EMBL" id="MBW4706997.1"/>
    </source>
</evidence>
<dbReference type="Proteomes" id="UP001138661">
    <property type="component" value="Unassembled WGS sequence"/>
</dbReference>